<gene>
    <name evidence="1" type="ORF">DYH56_07585</name>
</gene>
<organism evidence="1 2">
    <name type="scientific">Psychrilyobacter piezotolerans</name>
    <dbReference type="NCBI Taxonomy" id="2293438"/>
    <lineage>
        <taxon>Bacteria</taxon>
        <taxon>Fusobacteriati</taxon>
        <taxon>Fusobacteriota</taxon>
        <taxon>Fusobacteriia</taxon>
        <taxon>Fusobacteriales</taxon>
        <taxon>Fusobacteriaceae</taxon>
        <taxon>Psychrilyobacter</taxon>
    </lineage>
</organism>
<evidence type="ECO:0008006" key="3">
    <source>
        <dbReference type="Google" id="ProtNLM"/>
    </source>
</evidence>
<comment type="caution">
    <text evidence="1">The sequence shown here is derived from an EMBL/GenBank/DDBJ whole genome shotgun (WGS) entry which is preliminary data.</text>
</comment>
<evidence type="ECO:0000313" key="2">
    <source>
        <dbReference type="Proteomes" id="UP000263486"/>
    </source>
</evidence>
<dbReference type="SUPFAM" id="SSF52402">
    <property type="entry name" value="Adenine nucleotide alpha hydrolases-like"/>
    <property type="match status" value="1"/>
</dbReference>
<accession>A0ABX9KHG2</accession>
<dbReference type="RefSeq" id="WP_114642262.1">
    <property type="nucleotide sequence ID" value="NZ_JAACIO010000012.1"/>
</dbReference>
<reference evidence="1 2" key="1">
    <citation type="submission" date="2018-08" db="EMBL/GenBank/DDBJ databases">
        <title>Draft genome sequence of Psychrilyobacter sp. strain SD5 isolated from Black Sea water.</title>
        <authorList>
            <person name="Yadav S."/>
            <person name="Villanueva L."/>
            <person name="Damste J.S.S."/>
        </authorList>
    </citation>
    <scope>NUCLEOTIDE SEQUENCE [LARGE SCALE GENOMIC DNA]</scope>
    <source>
        <strain evidence="1 2">SD5</strain>
    </source>
</reference>
<sequence length="258" mass="29902">MLNRILILFGNELDKNNLLKTGQYLKEKYGTEVYGLYIRDIRKYEVLPPTVEGLVVDNSANFLIREWEKSENIQVEELKKVFKNYFPVEHLLIEEGITQEIVQEKMLGFDLVIVEKSKTITANQKDILRHHYKPVLLISEKNNLKIEKVMIANDKSERVNKSIFAFLNMFHKLDDFTSVAVNLEDETDDEFSKYMEIAGKTLNSLELEGKPIDIISEKSEEFDILIMGDLKHSFLLEKLTGNTGLKLLENIEIPIYIG</sequence>
<proteinExistence type="predicted"/>
<dbReference type="EMBL" id="QUAJ01000011">
    <property type="protein sequence ID" value="REI41285.1"/>
    <property type="molecule type" value="Genomic_DNA"/>
</dbReference>
<keyword evidence="2" id="KW-1185">Reference proteome</keyword>
<evidence type="ECO:0000313" key="1">
    <source>
        <dbReference type="EMBL" id="REI41285.1"/>
    </source>
</evidence>
<dbReference type="Proteomes" id="UP000263486">
    <property type="component" value="Unassembled WGS sequence"/>
</dbReference>
<protein>
    <recommendedName>
        <fullName evidence="3">Universal stress protein family protein</fullName>
    </recommendedName>
</protein>
<dbReference type="Gene3D" id="3.40.50.12370">
    <property type="match status" value="1"/>
</dbReference>
<name>A0ABX9KHG2_9FUSO</name>